<gene>
    <name evidence="2" type="ORF">SAMN05444000_12832</name>
</gene>
<proteinExistence type="predicted"/>
<organism evidence="2 3">
    <name type="scientific">Shimia gijangensis</name>
    <dbReference type="NCBI Taxonomy" id="1470563"/>
    <lineage>
        <taxon>Bacteria</taxon>
        <taxon>Pseudomonadati</taxon>
        <taxon>Pseudomonadota</taxon>
        <taxon>Alphaproteobacteria</taxon>
        <taxon>Rhodobacterales</taxon>
        <taxon>Roseobacteraceae</taxon>
    </lineage>
</organism>
<evidence type="ECO:0000259" key="1">
    <source>
        <dbReference type="Pfam" id="PF08241"/>
    </source>
</evidence>
<dbReference type="STRING" id="1470563.SAMN05444000_12832"/>
<dbReference type="Proteomes" id="UP000183982">
    <property type="component" value="Unassembled WGS sequence"/>
</dbReference>
<dbReference type="GO" id="GO:0008757">
    <property type="term" value="F:S-adenosylmethionine-dependent methyltransferase activity"/>
    <property type="evidence" value="ECO:0007669"/>
    <property type="project" value="InterPro"/>
</dbReference>
<dbReference type="AlphaFoldDB" id="A0A1M6SA84"/>
<dbReference type="OrthoDB" id="9777638at2"/>
<dbReference type="GO" id="GO:0032259">
    <property type="term" value="P:methylation"/>
    <property type="evidence" value="ECO:0007669"/>
    <property type="project" value="UniProtKB-KW"/>
</dbReference>
<sequence length="282" mass="30229">MPGNKDQVNYWNSKLGLKWIQFEDELDAVFESVNQALVDRARPKLGENLLDIGCGTGATARAFSQLVSPGGYVTAVDISEPLLRHAKAQDCQANSGLTYSLLDAQTNAIPGGPFDLVISRFGAMFFADPVAAFANIRSHMKTGGRLAIAAWAPMKGNPWFEAPKNAAVDQLGPPDRSDPNAPGPLGFQNVDHVIALLEKSGFRNVSGQIIMVTLMHSGPLERVASLASNIGPAARILKKYSGSDADVAAITSAVFDEYRKFETLKGVRIPAKINFFEASNPG</sequence>
<evidence type="ECO:0000313" key="3">
    <source>
        <dbReference type="Proteomes" id="UP000183982"/>
    </source>
</evidence>
<dbReference type="PANTHER" id="PTHR43591">
    <property type="entry name" value="METHYLTRANSFERASE"/>
    <property type="match status" value="1"/>
</dbReference>
<feature type="domain" description="Methyltransferase type 11" evidence="1">
    <location>
        <begin position="50"/>
        <end position="148"/>
    </location>
</feature>
<keyword evidence="2" id="KW-0808">Transferase</keyword>
<dbReference type="InterPro" id="IPR029063">
    <property type="entry name" value="SAM-dependent_MTases_sf"/>
</dbReference>
<reference evidence="3" key="1">
    <citation type="submission" date="2016-11" db="EMBL/GenBank/DDBJ databases">
        <authorList>
            <person name="Varghese N."/>
            <person name="Submissions S."/>
        </authorList>
    </citation>
    <scope>NUCLEOTIDE SEQUENCE [LARGE SCALE GENOMIC DNA]</scope>
    <source>
        <strain evidence="3">DSM 100564</strain>
    </source>
</reference>
<dbReference type="InterPro" id="IPR013216">
    <property type="entry name" value="Methyltransf_11"/>
</dbReference>
<evidence type="ECO:0000313" key="2">
    <source>
        <dbReference type="EMBL" id="SHK41576.1"/>
    </source>
</evidence>
<dbReference type="CDD" id="cd02440">
    <property type="entry name" value="AdoMet_MTases"/>
    <property type="match status" value="1"/>
</dbReference>
<accession>A0A1M6SA84</accession>
<dbReference type="SUPFAM" id="SSF53335">
    <property type="entry name" value="S-adenosyl-L-methionine-dependent methyltransferases"/>
    <property type="match status" value="1"/>
</dbReference>
<dbReference type="PANTHER" id="PTHR43591:SF24">
    <property type="entry name" value="2-METHOXY-6-POLYPRENYL-1,4-BENZOQUINOL METHYLASE, MITOCHONDRIAL"/>
    <property type="match status" value="1"/>
</dbReference>
<dbReference type="Gene3D" id="3.40.50.150">
    <property type="entry name" value="Vaccinia Virus protein VP39"/>
    <property type="match status" value="1"/>
</dbReference>
<protein>
    <submittedName>
        <fullName evidence="2">Methyltransferase domain-containing protein</fullName>
    </submittedName>
</protein>
<dbReference type="Pfam" id="PF08241">
    <property type="entry name" value="Methyltransf_11"/>
    <property type="match status" value="1"/>
</dbReference>
<dbReference type="EMBL" id="FQZQ01000028">
    <property type="protein sequence ID" value="SHK41576.1"/>
    <property type="molecule type" value="Genomic_DNA"/>
</dbReference>
<keyword evidence="2" id="KW-0489">Methyltransferase</keyword>
<name>A0A1M6SA84_9RHOB</name>
<dbReference type="RefSeq" id="WP_073256297.1">
    <property type="nucleotide sequence ID" value="NZ_FQZQ01000028.1"/>
</dbReference>
<keyword evidence="3" id="KW-1185">Reference proteome</keyword>